<gene>
    <name evidence="2" type="ORF">FIA58_020870</name>
</gene>
<keyword evidence="3" id="KW-1185">Reference proteome</keyword>
<organism evidence="2 3">
    <name type="scientific">Flavobacterium jejuense</name>
    <dbReference type="NCBI Taxonomy" id="1544455"/>
    <lineage>
        <taxon>Bacteria</taxon>
        <taxon>Pseudomonadati</taxon>
        <taxon>Bacteroidota</taxon>
        <taxon>Flavobacteriia</taxon>
        <taxon>Flavobacteriales</taxon>
        <taxon>Flavobacteriaceae</taxon>
        <taxon>Flavobacterium</taxon>
    </lineage>
</organism>
<dbReference type="RefSeq" id="WP_140964638.1">
    <property type="nucleotide sequence ID" value="NZ_VEVQ02000027.1"/>
</dbReference>
<feature type="signal peptide" evidence="1">
    <location>
        <begin position="1"/>
        <end position="18"/>
    </location>
</feature>
<evidence type="ECO:0000256" key="1">
    <source>
        <dbReference type="SAM" id="SignalP"/>
    </source>
</evidence>
<reference evidence="3" key="1">
    <citation type="submission" date="2019-05" db="EMBL/GenBank/DDBJ databases">
        <title>Flavobacterium profundi sp. nov., isolated from a deep-sea seamount.</title>
        <authorList>
            <person name="Zhang D.-C."/>
        </authorList>
    </citation>
    <scope>NUCLEOTIDE SEQUENCE [LARGE SCALE GENOMIC DNA]</scope>
    <source>
        <strain evidence="3">EC11</strain>
    </source>
</reference>
<keyword evidence="1" id="KW-0732">Signal</keyword>
<evidence type="ECO:0000313" key="3">
    <source>
        <dbReference type="Proteomes" id="UP000817854"/>
    </source>
</evidence>
<evidence type="ECO:0000313" key="2">
    <source>
        <dbReference type="EMBL" id="NHN28138.1"/>
    </source>
</evidence>
<evidence type="ECO:0008006" key="4">
    <source>
        <dbReference type="Google" id="ProtNLM"/>
    </source>
</evidence>
<protein>
    <recommendedName>
        <fullName evidence="4">Auto-transporter adhesin head GIN domain-containing protein</fullName>
    </recommendedName>
</protein>
<proteinExistence type="predicted"/>
<name>A0ABX0J027_9FLAO</name>
<comment type="caution">
    <text evidence="2">The sequence shown here is derived from an EMBL/GenBank/DDBJ whole genome shotgun (WGS) entry which is preliminary data.</text>
</comment>
<reference evidence="2 3" key="3">
    <citation type="submission" date="2020-02" db="EMBL/GenBank/DDBJ databases">
        <title>Flavobacterium profundi sp. nov., isolated from a deep-sea seamount.</title>
        <authorList>
            <person name="Zhang D.-C."/>
        </authorList>
    </citation>
    <scope>NUCLEOTIDE SEQUENCE [LARGE SCALE GENOMIC DNA]</scope>
    <source>
        <strain evidence="2 3">EC11</strain>
    </source>
</reference>
<dbReference type="EMBL" id="VEVQ02000027">
    <property type="protein sequence ID" value="NHN28138.1"/>
    <property type="molecule type" value="Genomic_DNA"/>
</dbReference>
<feature type="chain" id="PRO_5045892687" description="Auto-transporter adhesin head GIN domain-containing protein" evidence="1">
    <location>
        <begin position="19"/>
        <end position="249"/>
    </location>
</feature>
<dbReference type="Proteomes" id="UP000817854">
    <property type="component" value="Unassembled WGS sequence"/>
</dbReference>
<dbReference type="PROSITE" id="PS51257">
    <property type="entry name" value="PROKAR_LIPOPROTEIN"/>
    <property type="match status" value="1"/>
</dbReference>
<sequence length="249" mass="28674">MKKLFLLLFLLLTLISCKKETSTNQEDIQNLIIEKDSVKEIEITIRDTVTIKVPKKLFILIQKEYEGKNFTILNVALGNIDFNNTEDAVIIIQTTTNKKVSESLLVYQNNNDSYNLIAQNRSIITEEYFFTDEHTNSSKEIKIIDHHLKIALFCYGPCGNTFLDFKFDNNDLLLKTFSTYDAGAGAQIERNFDVEKSMVTITTTNTMTEDMPITEEQFTFEYSKGIRFLDLNTKSLFSDLSELESKTIF</sequence>
<reference evidence="2 3" key="2">
    <citation type="submission" date="2019-05" db="EMBL/GenBank/DDBJ databases">
        <authorList>
            <person name="Lianzixin W."/>
        </authorList>
    </citation>
    <scope>NUCLEOTIDE SEQUENCE [LARGE SCALE GENOMIC DNA]</scope>
    <source>
        <strain evidence="2 3">EC11</strain>
    </source>
</reference>
<accession>A0ABX0J027</accession>